<reference evidence="1 2" key="1">
    <citation type="submission" date="2024-06" db="EMBL/GenBank/DDBJ databases">
        <authorList>
            <person name="Kraege A."/>
            <person name="Thomma B."/>
        </authorList>
    </citation>
    <scope>NUCLEOTIDE SEQUENCE [LARGE SCALE GENOMIC DNA]</scope>
</reference>
<comment type="caution">
    <text evidence="1">The sequence shown here is derived from an EMBL/GenBank/DDBJ whole genome shotgun (WGS) entry which is preliminary data.</text>
</comment>
<keyword evidence="2" id="KW-1185">Reference proteome</keyword>
<gene>
    <name evidence="1" type="primary">g11205</name>
    <name evidence="1" type="ORF">VP750_LOCUS10034</name>
</gene>
<accession>A0ABP1GD59</accession>
<name>A0ABP1GD59_9CHLO</name>
<dbReference type="EMBL" id="CAXHTA020000018">
    <property type="protein sequence ID" value="CAL5228128.1"/>
    <property type="molecule type" value="Genomic_DNA"/>
</dbReference>
<evidence type="ECO:0000313" key="2">
    <source>
        <dbReference type="Proteomes" id="UP001497392"/>
    </source>
</evidence>
<dbReference type="Proteomes" id="UP001497392">
    <property type="component" value="Unassembled WGS sequence"/>
</dbReference>
<evidence type="ECO:0000313" key="1">
    <source>
        <dbReference type="EMBL" id="CAL5228128.1"/>
    </source>
</evidence>
<organism evidence="1 2">
    <name type="scientific">Coccomyxa viridis</name>
    <dbReference type="NCBI Taxonomy" id="1274662"/>
    <lineage>
        <taxon>Eukaryota</taxon>
        <taxon>Viridiplantae</taxon>
        <taxon>Chlorophyta</taxon>
        <taxon>core chlorophytes</taxon>
        <taxon>Trebouxiophyceae</taxon>
        <taxon>Trebouxiophyceae incertae sedis</taxon>
        <taxon>Coccomyxaceae</taxon>
        <taxon>Coccomyxa</taxon>
    </lineage>
</organism>
<sequence length="233" mass="25448">MGVDLLNLPEEILQNVARYFTLAEWIQGPAQACCLLYWLKLTRVDLNCHRVEERGSSYRTLTTASKQISCALACADRHIGPSTTSISVSTEAIQDSLINFIGRSQASLSPSMLPNVISLELVLSDRDQPLALAFDNPCSAGEALNTFCVVASEVSIDAAALLAMTDALIRRGLTLSMAQAGPEHEHAPSQCLYIHAVSAPQLSYDEAVQFVSKRVGMPLTALYHRMLCLQLRR</sequence>
<proteinExistence type="predicted"/>
<protein>
    <submittedName>
        <fullName evidence="1">G11205 protein</fullName>
    </submittedName>
</protein>